<gene>
    <name evidence="1" type="ORF">H0Z12_16525</name>
</gene>
<accession>A0A8A4KBL4</accession>
<reference evidence="1" key="1">
    <citation type="submission" date="2020-07" db="EMBL/GenBank/DDBJ databases">
        <title>Genome Sequences for Panteoa spp. that cause Center Rot in Onions.</title>
        <authorList>
            <person name="Asselin J.A."/>
            <person name="Helmann T."/>
            <person name="Beer S."/>
            <person name="Stodghill P."/>
        </authorList>
    </citation>
    <scope>NUCLEOTIDE SEQUENCE</scope>
    <source>
        <strain evidence="1">OC5a</strain>
    </source>
</reference>
<name>A0A8A4KBL4_PANAN</name>
<dbReference type="GO" id="GO:0009289">
    <property type="term" value="C:pilus"/>
    <property type="evidence" value="ECO:0007669"/>
    <property type="project" value="InterPro"/>
</dbReference>
<evidence type="ECO:0000313" key="1">
    <source>
        <dbReference type="EMBL" id="QTC45301.1"/>
    </source>
</evidence>
<dbReference type="Proteomes" id="UP000663901">
    <property type="component" value="Chromosome"/>
</dbReference>
<proteinExistence type="predicted"/>
<sequence>MLRKIFITLNIWAFFCILSPVYSAKKTIELKNIYITNEGPYSRIKGEYYTWNLPYDLDQEKYNARYYVLYIVAGDGTFMNVGEAGGPSPVNTSECSWYSCVATKWEAAHGASGSFDFEVYVGAGTGGVKSVCFYGADGYGGGWSSVRGWTPAHNPGGDSTCTYSGGNGGTVVYKDWCALYSDAPLSFDFGTVDKNEILNVKKSNNLKVYCTYLKKYQLKLKESIVLSNGMNVVLKADGKGLGTNLNGIEGTSTIELSAELSGTPQKKGVFTGKGVLYISMP</sequence>
<dbReference type="GO" id="GO:0007155">
    <property type="term" value="P:cell adhesion"/>
    <property type="evidence" value="ECO:0007669"/>
    <property type="project" value="InterPro"/>
</dbReference>
<organism evidence="1 2">
    <name type="scientific">Pantoea ananas</name>
    <name type="common">Erwinia uredovora</name>
    <dbReference type="NCBI Taxonomy" id="553"/>
    <lineage>
        <taxon>Bacteria</taxon>
        <taxon>Pseudomonadati</taxon>
        <taxon>Pseudomonadota</taxon>
        <taxon>Gammaproteobacteria</taxon>
        <taxon>Enterobacterales</taxon>
        <taxon>Erwiniaceae</taxon>
        <taxon>Pantoea</taxon>
    </lineage>
</organism>
<dbReference type="InterPro" id="IPR036937">
    <property type="entry name" value="Adhesion_dom_fimbrial_sf"/>
</dbReference>
<dbReference type="RefSeq" id="WP_110286437.1">
    <property type="nucleotide sequence ID" value="NZ_CP059084.1"/>
</dbReference>
<protein>
    <recommendedName>
        <fullName evidence="3">Adhesin</fullName>
    </recommendedName>
</protein>
<evidence type="ECO:0000313" key="2">
    <source>
        <dbReference type="Proteomes" id="UP000663901"/>
    </source>
</evidence>
<evidence type="ECO:0008006" key="3">
    <source>
        <dbReference type="Google" id="ProtNLM"/>
    </source>
</evidence>
<dbReference type="Gene3D" id="2.60.40.1090">
    <property type="entry name" value="Fimbrial-type adhesion domain"/>
    <property type="match status" value="1"/>
</dbReference>
<dbReference type="EMBL" id="CP059084">
    <property type="protein sequence ID" value="QTC45301.1"/>
    <property type="molecule type" value="Genomic_DNA"/>
</dbReference>
<dbReference type="AlphaFoldDB" id="A0A8A4KBL4"/>